<dbReference type="AlphaFoldDB" id="A0A1H7U247"/>
<proteinExistence type="predicted"/>
<organism evidence="1 2">
    <name type="scientific">Haloferax larsenii</name>
    <dbReference type="NCBI Taxonomy" id="302484"/>
    <lineage>
        <taxon>Archaea</taxon>
        <taxon>Methanobacteriati</taxon>
        <taxon>Methanobacteriota</taxon>
        <taxon>Stenosarchaea group</taxon>
        <taxon>Halobacteria</taxon>
        <taxon>Halobacteriales</taxon>
        <taxon>Haloferacaceae</taxon>
        <taxon>Haloferax</taxon>
    </lineage>
</organism>
<reference evidence="1 2" key="1">
    <citation type="submission" date="2016-10" db="EMBL/GenBank/DDBJ databases">
        <authorList>
            <person name="de Groot N.N."/>
        </authorList>
    </citation>
    <scope>NUCLEOTIDE SEQUENCE [LARGE SCALE GENOMIC DNA]</scope>
    <source>
        <strain evidence="1 2">CDM_5</strain>
    </source>
</reference>
<protein>
    <recommendedName>
        <fullName evidence="3">SCP-2 sterol transfer family protein</fullName>
    </recommendedName>
</protein>
<dbReference type="OrthoDB" id="239538at2157"/>
<dbReference type="RefSeq" id="WP_074796244.1">
    <property type="nucleotide sequence ID" value="NZ_FOAD01000011.1"/>
</dbReference>
<evidence type="ECO:0000313" key="2">
    <source>
        <dbReference type="Proteomes" id="UP000183894"/>
    </source>
</evidence>
<accession>A0A1H7U247</accession>
<dbReference type="Proteomes" id="UP000183894">
    <property type="component" value="Unassembled WGS sequence"/>
</dbReference>
<evidence type="ECO:0008006" key="3">
    <source>
        <dbReference type="Google" id="ProtNLM"/>
    </source>
</evidence>
<gene>
    <name evidence="1" type="ORF">SAMN04488691_11126</name>
</gene>
<sequence length="162" mass="17767">MSLSFRRVLAAILVVALTIPTGSVVAQESETPSDEEVLRLLENGVDLYNQNVDQFDVMFARNLIGGKTVNVYVEDESETHVYSAVVADDMRIEDVALGPNPDASTRITTERAVLEEIADSPDPLGEVRQALRDGRIRVDGEKGHPVDQAVWTVANLFKGFVL</sequence>
<evidence type="ECO:0000313" key="1">
    <source>
        <dbReference type="EMBL" id="SEL90758.1"/>
    </source>
</evidence>
<dbReference type="EMBL" id="FOAD01000011">
    <property type="protein sequence ID" value="SEL90758.1"/>
    <property type="molecule type" value="Genomic_DNA"/>
</dbReference>
<name>A0A1H7U247_HALLR</name>